<dbReference type="Proteomes" id="UP001195914">
    <property type="component" value="Unassembled WGS sequence"/>
</dbReference>
<feature type="compositionally biased region" description="Pro residues" evidence="1">
    <location>
        <begin position="25"/>
        <end position="41"/>
    </location>
</feature>
<dbReference type="SMART" id="SM01378">
    <property type="entry name" value="Romo1"/>
    <property type="match status" value="1"/>
</dbReference>
<evidence type="ECO:0000313" key="2">
    <source>
        <dbReference type="EMBL" id="KAK1933376.1"/>
    </source>
</evidence>
<protein>
    <submittedName>
        <fullName evidence="2">Uncharacterized protein</fullName>
    </submittedName>
</protein>
<keyword evidence="3" id="KW-1185">Reference proteome</keyword>
<reference evidence="2" key="2">
    <citation type="submission" date="2021-05" db="EMBL/GenBank/DDBJ databases">
        <authorList>
            <person name="Pain A."/>
        </authorList>
    </citation>
    <scope>NUCLEOTIDE SEQUENCE</scope>
    <source>
        <strain evidence="2">1802A</strain>
    </source>
</reference>
<accession>A0AAD9G7T0</accession>
<name>A0AAD9G7T0_BABDI</name>
<feature type="region of interest" description="Disordered" evidence="1">
    <location>
        <begin position="1"/>
        <end position="53"/>
    </location>
</feature>
<reference evidence="2" key="1">
    <citation type="journal article" date="2014" name="Nucleic Acids Res.">
        <title>The evolutionary dynamics of variant antigen genes in Babesia reveal a history of genomic innovation underlying host-parasite interaction.</title>
        <authorList>
            <person name="Jackson A.P."/>
            <person name="Otto T.D."/>
            <person name="Darby A."/>
            <person name="Ramaprasad A."/>
            <person name="Xia D."/>
            <person name="Echaide I.E."/>
            <person name="Farber M."/>
            <person name="Gahlot S."/>
            <person name="Gamble J."/>
            <person name="Gupta D."/>
            <person name="Gupta Y."/>
            <person name="Jackson L."/>
            <person name="Malandrin L."/>
            <person name="Malas T.B."/>
            <person name="Moussa E."/>
            <person name="Nair M."/>
            <person name="Reid A.J."/>
            <person name="Sanders M."/>
            <person name="Sharma J."/>
            <person name="Tracey A."/>
            <person name="Quail M.A."/>
            <person name="Weir W."/>
            <person name="Wastling J.M."/>
            <person name="Hall N."/>
            <person name="Willadsen P."/>
            <person name="Lingelbach K."/>
            <person name="Shiels B."/>
            <person name="Tait A."/>
            <person name="Berriman M."/>
            <person name="Allred D.R."/>
            <person name="Pain A."/>
        </authorList>
    </citation>
    <scope>NUCLEOTIDE SEQUENCE</scope>
    <source>
        <strain evidence="2">1802A</strain>
    </source>
</reference>
<proteinExistence type="predicted"/>
<evidence type="ECO:0000256" key="1">
    <source>
        <dbReference type="SAM" id="MobiDB-lite"/>
    </source>
</evidence>
<dbReference type="InterPro" id="IPR018450">
    <property type="entry name" value="Romo1/Mgr2"/>
</dbReference>
<dbReference type="EMBL" id="JAHBMH010000073">
    <property type="protein sequence ID" value="KAK1933376.1"/>
    <property type="molecule type" value="Genomic_DNA"/>
</dbReference>
<dbReference type="AlphaFoldDB" id="A0AAD9G7T0"/>
<comment type="caution">
    <text evidence="2">The sequence shown here is derived from an EMBL/GenBank/DDBJ whole genome shotgun (WGS) entry which is preliminary data.</text>
</comment>
<evidence type="ECO:0000313" key="3">
    <source>
        <dbReference type="Proteomes" id="UP001195914"/>
    </source>
</evidence>
<dbReference type="Pfam" id="PF10247">
    <property type="entry name" value="Romo1"/>
    <property type="match status" value="1"/>
</dbReference>
<gene>
    <name evidence="2" type="ORF">X943_003393</name>
</gene>
<organism evidence="2 3">
    <name type="scientific">Babesia divergens</name>
    <dbReference type="NCBI Taxonomy" id="32595"/>
    <lineage>
        <taxon>Eukaryota</taxon>
        <taxon>Sar</taxon>
        <taxon>Alveolata</taxon>
        <taxon>Apicomplexa</taxon>
        <taxon>Aconoidasida</taxon>
        <taxon>Piroplasmida</taxon>
        <taxon>Babesiidae</taxon>
        <taxon>Babesia</taxon>
    </lineage>
</organism>
<sequence length="146" mass="15557">MWQYFSGGSGTTTAPKVTSKYDEQVPPPPSGGPVVAPPRPPRGAKRVADPNFKFTGFSAPPKVPDYSKDDYSAYTLGDSSYLDTASKGPGLLEKITSHPRARNCMESIKLGFKMGGAVGGIFGSLTGFYSSVKYRNLTLLPVSMVV</sequence>